<feature type="transmembrane region" description="Helical" evidence="4">
    <location>
        <begin position="1859"/>
        <end position="1879"/>
    </location>
</feature>
<feature type="region of interest" description="Disordered" evidence="3">
    <location>
        <begin position="2160"/>
        <end position="2194"/>
    </location>
</feature>
<dbReference type="InterPro" id="IPR000742">
    <property type="entry name" value="EGF"/>
</dbReference>
<feature type="transmembrane region" description="Helical" evidence="4">
    <location>
        <begin position="21"/>
        <end position="38"/>
    </location>
</feature>
<dbReference type="InterPro" id="IPR013320">
    <property type="entry name" value="ConA-like_dom_sf"/>
</dbReference>
<feature type="domain" description="Laminin G" evidence="5">
    <location>
        <begin position="503"/>
        <end position="700"/>
    </location>
</feature>
<feature type="region of interest" description="Disordered" evidence="3">
    <location>
        <begin position="1381"/>
        <end position="1405"/>
    </location>
</feature>
<dbReference type="PROSITE" id="PS50025">
    <property type="entry name" value="LAM_G_DOMAIN"/>
    <property type="match status" value="5"/>
</dbReference>
<reference evidence="8" key="1">
    <citation type="submission" date="2024-02" db="UniProtKB">
        <authorList>
            <consortium name="WormBaseParasite"/>
        </authorList>
    </citation>
    <scope>IDENTIFICATION</scope>
</reference>
<keyword evidence="4" id="KW-0812">Transmembrane</keyword>
<feature type="domain" description="Laminin G" evidence="5">
    <location>
        <begin position="921"/>
        <end position="1105"/>
    </location>
</feature>
<dbReference type="PANTHER" id="PTHR15036:SF89">
    <property type="entry name" value="NEUREXIN 1, ISOFORM F"/>
    <property type="match status" value="1"/>
</dbReference>
<feature type="compositionally biased region" description="Basic and acidic residues" evidence="3">
    <location>
        <begin position="2184"/>
        <end position="2194"/>
    </location>
</feature>
<dbReference type="CDD" id="cd00110">
    <property type="entry name" value="LamG"/>
    <property type="match status" value="6"/>
</dbReference>
<evidence type="ECO:0000313" key="7">
    <source>
        <dbReference type="Proteomes" id="UP000035681"/>
    </source>
</evidence>
<dbReference type="PANTHER" id="PTHR15036">
    <property type="entry name" value="PIKACHURIN-LIKE PROTEIN"/>
    <property type="match status" value="1"/>
</dbReference>
<feature type="domain" description="EGF-like" evidence="6">
    <location>
        <begin position="252"/>
        <end position="290"/>
    </location>
</feature>
<proteinExistence type="predicted"/>
<dbReference type="InterPro" id="IPR001791">
    <property type="entry name" value="Laminin_G"/>
</dbReference>
<comment type="caution">
    <text evidence="2">Lacks conserved residue(s) required for the propagation of feature annotation.</text>
</comment>
<evidence type="ECO:0000256" key="4">
    <source>
        <dbReference type="SAM" id="Phobius"/>
    </source>
</evidence>
<keyword evidence="7" id="KW-1185">Reference proteome</keyword>
<dbReference type="Gene3D" id="2.60.120.200">
    <property type="match status" value="6"/>
</dbReference>
<evidence type="ECO:0000259" key="6">
    <source>
        <dbReference type="PROSITE" id="PS50026"/>
    </source>
</evidence>
<evidence type="ECO:0000256" key="2">
    <source>
        <dbReference type="PROSITE-ProRule" id="PRU00076"/>
    </source>
</evidence>
<protein>
    <submittedName>
        <fullName evidence="8">DNA polymerase delta subunit 3</fullName>
    </submittedName>
</protein>
<dbReference type="CDD" id="cd00054">
    <property type="entry name" value="EGF_CA"/>
    <property type="match status" value="1"/>
</dbReference>
<dbReference type="SUPFAM" id="SSF49899">
    <property type="entry name" value="Concanavalin A-like lectins/glucanases"/>
    <property type="match status" value="6"/>
</dbReference>
<dbReference type="SMART" id="SM00282">
    <property type="entry name" value="LamG"/>
    <property type="match status" value="6"/>
</dbReference>
<feature type="domain" description="Laminin G" evidence="5">
    <location>
        <begin position="1104"/>
        <end position="1297"/>
    </location>
</feature>
<dbReference type="Gene3D" id="2.10.25.10">
    <property type="entry name" value="Laminin"/>
    <property type="match status" value="1"/>
</dbReference>
<evidence type="ECO:0000259" key="5">
    <source>
        <dbReference type="PROSITE" id="PS50025"/>
    </source>
</evidence>
<dbReference type="WBParaSite" id="TCONS_00004090.p1">
    <property type="protein sequence ID" value="TCONS_00004090.p1"/>
    <property type="gene ID" value="XLOC_001062"/>
</dbReference>
<name>A0AAF5CYZ2_STRER</name>
<sequence>MKNIILLKYIIKNLKSLIIKSYNFYYLLIFILFTFFIVKGTSIILSGSPDSYARFPKWAQTFENTLTFEFKTNQRDALLFYTDDGNIQGNFYCLTISDSKLQLDFRIGDDTVEENVVRNVLSIRIDDINVNDNKWHKFTLFQGWENVKIQVDDTAVFKTVTQRSFIFGNLRTNSDVFIGGIPKDINLLQTMSSPLRRYTKRFSGSVKNIIYRLYPQGISSPQLIDSKGTRHTDDDYCTYKNMSIYNTKTFSNKYKIINENYCLNNGRCYSTNEGSKCDCAFTNHEGNKCEKEKKTTQLSFFGNEWLGYDVTKNISAITNSKWENITFNFKTTCPNCMMFSSGDNMNNMEIHLQNGVVFVYSQFYGSDQRVIRIFNKKKTLRFDDGDWHSLNLYRDLIKNSMATTTIRLKLTVDEYTDEIKQNFENKEYLGNGYIFIGGVPNTYKNRIGNSSLYFKGCMSILKYEANSQLFDMIELSDEGFSKSIIRTEGELSYFCSDNPIIPDVISFTSGKGYISLPKWNSLSTGSLAFQFKTNNYDGLILYHGMPFIENANFDFIAFEIVDGYLWMILNLGSGIVRLQTSPKRLDDGEMWHTVEMERLGRTGSIIVDGQKTDFSTPGVSSNLIIDEPIYLGGAPFHQNTFNYSKKSYIRFSEKVWNGNMGKGFIGCIKNFHLNGINVKISLALENNELPNLVNHVKLGCNNKIIDSKISCKQQNCLEASKFFIFNNLSTKEYEALLLILPYQISSEAETFSALIKTEHKNGVLFDTLSSIPNYQGGVSLSLVNGELTLKYQLSNETSRIFNWGPKILNDNKWHLVSFQRRGAKLMLYLDNKLEKSYYISIKNLNYCIFIKKAAFGYSLNTNNTSIEMIERDQFKGEAIDVFFNGYNMLNKISNFEDEFLGIQYKDESNERINESKKYKIHPITFTDNPGYVMFHKETFLKSSQNNGRLSFKFRTLQKRCLLFLVERETSIISEKYVIFELINGKIYISHPQRGKYITSLSGNLNSNINLNDLKWHNILVLKDNDKNMYSLTIDNYTSILPLSDDMLFPSSGNFYFGGIPINIQLPELLEGIPNFKGCMSNLRVGKEYYSFLTDSQDAKNIILSTTYILDGKSSIIFTYQNNSKPSTIHDELSIGFQTHSSSGTIFSIFCTSKTNNYLILYLSSGRINLKYNLGFKDHNIVLNFTNTINNGKYHILHMDRDYDNISFKLDNMKTITYKIISNNNLFTLYEIDSIVIGDVQKYFNINKQKKVHLKKRHTLSDGIRGKVSGVYFNSIKPLDLFSTKHSQTFYTGTPKLVYQDFEVKTNSLNITNDYKENISKSEVNNSKINEMNSSVQQDTDNLITGVADACLSLNDFHDSCFTEYFDSDDFITPVYQHRQDKSSSENFYTTSSGKHSRKGKHKLKATTSDPQILNIDLSSKEKFNKKLTIIDPDTKNNTKLNEKTLSSKPKLIKDNTKKTMTDNTISIEIDVPNDSTNDDDYSERWWSDIGAPTFHFITHTTTTSSPIIIIKDNIKPTTSLPKGIQSNQHNLKKLEMTSTIKEPYQLMKNLTPTNLPFSEFITKSSITKAFATLATTVINIQTTTLQPITSTPYIFSNTNNPLTTTIYAVRPTTPIGTTLSGTMNGSKSATGQQDFPRTALISIASVSVIFIIAIVVFCVFRCRQAAPGSEHYPVYVNGHKPPGILSVGGYTPVPTDMSPQMMQHSHYDGVVMPNKQHTMFTSADSNALTNCPNGHNHINVGTTIKPNLNNVSLTNGVTPCQNSYGLSNSACMSATLPNKSNSMLHRQYDDNALLNNIPHINGQLYHTIGRNGLMTSSLNKTNGMSINKKTGFQRMVCIKLHYSLNNFFYIRNKFITPNVFFFLLFKTYFNCVAFSYNFFSMDDASASIFQNLKSWILNDGVCVTASFISVSGKVSMSESKSILQKFYCDYKDNISATFLVFKKKTYKSINEGDYVQYEAILVNETDLDKITKESLPEEILGKTLYAIQPKGVLFDKNYIKRDYLSLISNFNEDEEVCIEKINDDFSDNSNSSFKLEDVKNVVNNGDKDKVVEKMEDDSDELCKEKGMKRKLPDDGVEKTSNGEEEKICNDEEDLKKRKMDEKVKDNKALKPTKDTKKESNDKKKTKGNHKENKFSNNFNDKEVVTETFVDDDGFLITKSSVKATKSSEKVTKSQPLKNLPSKTPLEKSKSDHVKVPQKQTNFFSINLITNNNYFKHTVHTL</sequence>
<evidence type="ECO:0000256" key="1">
    <source>
        <dbReference type="ARBA" id="ARBA00023157"/>
    </source>
</evidence>
<dbReference type="Gene3D" id="3.90.1030.20">
    <property type="entry name" value="DNA polymerase delta, p66 (Cdc27) subunit, wHTH domain"/>
    <property type="match status" value="1"/>
</dbReference>
<dbReference type="Proteomes" id="UP000035681">
    <property type="component" value="Unplaced"/>
</dbReference>
<dbReference type="InterPro" id="IPR050372">
    <property type="entry name" value="Neurexin-related_CASP"/>
</dbReference>
<feature type="region of interest" description="Disordered" evidence="3">
    <location>
        <begin position="2049"/>
        <end position="2087"/>
    </location>
</feature>
<feature type="domain" description="Laminin G" evidence="5">
    <location>
        <begin position="42"/>
        <end position="237"/>
    </location>
</feature>
<evidence type="ECO:0000313" key="8">
    <source>
        <dbReference type="WBParaSite" id="TCONS_00004090.p1"/>
    </source>
</evidence>
<dbReference type="InterPro" id="IPR041913">
    <property type="entry name" value="POLD3_sf"/>
</dbReference>
<dbReference type="PROSITE" id="PS50026">
    <property type="entry name" value="EGF_3"/>
    <property type="match status" value="1"/>
</dbReference>
<feature type="transmembrane region" description="Helical" evidence="4">
    <location>
        <begin position="1639"/>
        <end position="1660"/>
    </location>
</feature>
<keyword evidence="1" id="KW-1015">Disulfide bond</keyword>
<dbReference type="Pfam" id="PF02210">
    <property type="entry name" value="Laminin_G_2"/>
    <property type="match status" value="6"/>
</dbReference>
<dbReference type="GO" id="GO:0016020">
    <property type="term" value="C:membrane"/>
    <property type="evidence" value="ECO:0007669"/>
    <property type="project" value="UniProtKB-SubCell"/>
</dbReference>
<accession>A0AAF5CYZ2</accession>
<keyword evidence="4" id="KW-0472">Membrane</keyword>
<feature type="region of interest" description="Disordered" evidence="3">
    <location>
        <begin position="2099"/>
        <end position="2138"/>
    </location>
</feature>
<keyword evidence="2" id="KW-0245">EGF-like domain</keyword>
<keyword evidence="4" id="KW-1133">Transmembrane helix</keyword>
<feature type="domain" description="Laminin G" evidence="5">
    <location>
        <begin position="295"/>
        <end position="495"/>
    </location>
</feature>
<feature type="compositionally biased region" description="Basic and acidic residues" evidence="3">
    <location>
        <begin position="2060"/>
        <end position="2087"/>
    </location>
</feature>
<feature type="compositionally biased region" description="Basic residues" evidence="3">
    <location>
        <begin position="1394"/>
        <end position="1404"/>
    </location>
</feature>
<evidence type="ECO:0000256" key="3">
    <source>
        <dbReference type="SAM" id="MobiDB-lite"/>
    </source>
</evidence>
<organism evidence="7 8">
    <name type="scientific">Strongyloides stercoralis</name>
    <name type="common">Threadworm</name>
    <dbReference type="NCBI Taxonomy" id="6248"/>
    <lineage>
        <taxon>Eukaryota</taxon>
        <taxon>Metazoa</taxon>
        <taxon>Ecdysozoa</taxon>
        <taxon>Nematoda</taxon>
        <taxon>Chromadorea</taxon>
        <taxon>Rhabditida</taxon>
        <taxon>Tylenchina</taxon>
        <taxon>Panagrolaimomorpha</taxon>
        <taxon>Strongyloidoidea</taxon>
        <taxon>Strongyloididae</taxon>
        <taxon>Strongyloides</taxon>
    </lineage>
</organism>
<dbReference type="AlphaFoldDB" id="A0AAF5CYZ2"/>